<proteinExistence type="predicted"/>
<name>A0A0F9WJE1_9ZZZZ</name>
<sequence>MSLSRFAVAAMAMSVSVLALGAGAHDGGHGQGVKIGEPGNVSEADRTINVVMHDNYYEPESIDVKPGETVRFVIENKGSLVHEFNIGTASMHEAHQAEMMMMVEHGVIQGGKLNKEMMDMDHSMMDMDMDMDMGKGHSMKHDDPNSVLLEPGENKEIIWKFAEKGAIEFACNVPGHYQAGMYGDVNFN</sequence>
<dbReference type="PANTHER" id="PTHR38439">
    <property type="entry name" value="AURACYANIN-B"/>
    <property type="match status" value="1"/>
</dbReference>
<evidence type="ECO:0000313" key="4">
    <source>
        <dbReference type="EMBL" id="KKN86096.1"/>
    </source>
</evidence>
<dbReference type="AlphaFoldDB" id="A0A0F9WJE1"/>
<keyword evidence="1" id="KW-0479">Metal-binding</keyword>
<dbReference type="InterPro" id="IPR028096">
    <property type="entry name" value="EfeO_Cupredoxin"/>
</dbReference>
<dbReference type="SUPFAM" id="SSF49503">
    <property type="entry name" value="Cupredoxins"/>
    <property type="match status" value="1"/>
</dbReference>
<protein>
    <recommendedName>
        <fullName evidence="3">EfeO-type cupredoxin-like domain-containing protein</fullName>
    </recommendedName>
</protein>
<keyword evidence="2" id="KW-0186">Copper</keyword>
<dbReference type="InterPro" id="IPR008972">
    <property type="entry name" value="Cupredoxin"/>
</dbReference>
<reference evidence="4" key="1">
    <citation type="journal article" date="2015" name="Nature">
        <title>Complex archaea that bridge the gap between prokaryotes and eukaryotes.</title>
        <authorList>
            <person name="Spang A."/>
            <person name="Saw J.H."/>
            <person name="Jorgensen S.L."/>
            <person name="Zaremba-Niedzwiedzka K."/>
            <person name="Martijn J."/>
            <person name="Lind A.E."/>
            <person name="van Eijk R."/>
            <person name="Schleper C."/>
            <person name="Guy L."/>
            <person name="Ettema T.J."/>
        </authorList>
    </citation>
    <scope>NUCLEOTIDE SEQUENCE</scope>
</reference>
<gene>
    <name evidence="4" type="ORF">LCGC14_0272930</name>
</gene>
<feature type="domain" description="EfeO-type cupredoxin-like" evidence="3">
    <location>
        <begin position="42"/>
        <end position="88"/>
    </location>
</feature>
<evidence type="ECO:0000256" key="2">
    <source>
        <dbReference type="ARBA" id="ARBA00023008"/>
    </source>
</evidence>
<evidence type="ECO:0000256" key="1">
    <source>
        <dbReference type="ARBA" id="ARBA00022723"/>
    </source>
</evidence>
<dbReference type="GO" id="GO:0046872">
    <property type="term" value="F:metal ion binding"/>
    <property type="evidence" value="ECO:0007669"/>
    <property type="project" value="UniProtKB-KW"/>
</dbReference>
<organism evidence="4">
    <name type="scientific">marine sediment metagenome</name>
    <dbReference type="NCBI Taxonomy" id="412755"/>
    <lineage>
        <taxon>unclassified sequences</taxon>
        <taxon>metagenomes</taxon>
        <taxon>ecological metagenomes</taxon>
    </lineage>
</organism>
<comment type="caution">
    <text evidence="4">The sequence shown here is derived from an EMBL/GenBank/DDBJ whole genome shotgun (WGS) entry which is preliminary data.</text>
</comment>
<dbReference type="EMBL" id="LAZR01000152">
    <property type="protein sequence ID" value="KKN86096.1"/>
    <property type="molecule type" value="Genomic_DNA"/>
</dbReference>
<accession>A0A0F9WJE1</accession>
<dbReference type="InterPro" id="IPR050845">
    <property type="entry name" value="Cu-binding_ET"/>
</dbReference>
<evidence type="ECO:0000259" key="3">
    <source>
        <dbReference type="Pfam" id="PF13473"/>
    </source>
</evidence>
<dbReference type="PANTHER" id="PTHR38439:SF3">
    <property type="entry name" value="COPPER-RESISTANT CUPROPROTEIN COPI"/>
    <property type="match status" value="1"/>
</dbReference>
<dbReference type="Gene3D" id="2.60.40.420">
    <property type="entry name" value="Cupredoxins - blue copper proteins"/>
    <property type="match status" value="1"/>
</dbReference>
<dbReference type="Pfam" id="PF13473">
    <property type="entry name" value="Cupredoxin_1"/>
    <property type="match status" value="1"/>
</dbReference>